<feature type="compositionally biased region" description="Gly residues" evidence="14">
    <location>
        <begin position="95"/>
        <end position="112"/>
    </location>
</feature>
<dbReference type="GO" id="GO:0003676">
    <property type="term" value="F:nucleic acid binding"/>
    <property type="evidence" value="ECO:0007669"/>
    <property type="project" value="InterPro"/>
</dbReference>
<protein>
    <recommendedName>
        <fullName evidence="2">RNA helicase</fullName>
        <ecNumber evidence="2">3.6.4.13</ecNumber>
    </recommendedName>
</protein>
<keyword evidence="9" id="KW-0539">Nucleus</keyword>
<feature type="compositionally biased region" description="Basic and acidic residues" evidence="14">
    <location>
        <begin position="173"/>
        <end position="186"/>
    </location>
</feature>
<dbReference type="CDD" id="cd17945">
    <property type="entry name" value="DEADc_DDX23"/>
    <property type="match status" value="1"/>
</dbReference>
<feature type="compositionally biased region" description="Basic and acidic residues" evidence="14">
    <location>
        <begin position="252"/>
        <end position="272"/>
    </location>
</feature>
<dbReference type="InterPro" id="IPR014014">
    <property type="entry name" value="RNA_helicase_DEAD_Q_motif"/>
</dbReference>
<keyword evidence="3" id="KW-0507">mRNA processing</keyword>
<comment type="subcellular location">
    <subcellularLocation>
        <location evidence="1">Nucleus</location>
    </subcellularLocation>
</comment>
<evidence type="ECO:0000313" key="18">
    <source>
        <dbReference type="EMBL" id="KAG0667666.1"/>
    </source>
</evidence>
<sequence>MPPAKQPLSIESILAQQRLEKEQQSKPKFLSKQERQALALQKRAQEVEAAKERELEAKLKRDQLERTARDSHYAGAGGGGGGGGGPPSQQQPYHRGGGGQGQFVGYQGGGHNGLNYGSPQGDYQQNGPGRGGGYAGGRGRGRGRGGLGYHGGGPPPGPPSNAPSGPRGSARGGPDHRDRDARDRGGRYGPDGGDDRWATGGGGGGSSQYNRNNGGPPAGPGPSYVSREPALVNQSTDVRGPRGPAEQQAAMDVDRVKEEEEAKQDKVAEPMKVDSSTPQPPSEQPPPPPEGDAPPPPPPPPSDAPPPPPPPPTEKQPTPPPPAKLTLAELAELQAKQNPSSSYNSSGPVLNARLQAARYLGAKEPDKRKRAKKGPNGAPGKIDFDWDRTDDTLADEVDPIYAPLTQAPPPGGGHHGAGHTTPAAQPMRVTLFGRGRLAGFDADVENKPSGKKARGALDERHWSEKSLGEMRDRDWRIFREDFSISARGGHIPMPLRSWEESQIPQQLLEAIETIGYKEPSPIQRQAIPIGLQNRDMIGIAETGSGKTAAFTIPMLSYIARLPPLSDENRSKGPYALVLAPTRELAQQIESETNKFCRVLGYKCVSIVGGKAIEDQQLSMRDGAEIVIATPGRLKDCIERSVLVLSQCTYVVMDEADRMVSLGFEDVLNFILDSLPVSNLKPDSAEAEDAEKMTMTLSAPQGQEGEVMFSATMPPPVERLTKKYLRRPAIVTIGVAGQAVDTVDQRVEMINSEEKKKARLLDILGNGGFEPPMIVFVNQKKGADVLQKELQRARWNAVTLHSGKNQEQREAALNSIRTGENDVLVATDLAGRGIDVPDVSLVVNFQMSNTIEAYIHRIGRTGRAGKTGTAITFLSDADEELFYDLKQEISKSPVSKVPPELARHPAAQSKMSSQMKRRAAEFDD</sequence>
<evidence type="ECO:0000256" key="2">
    <source>
        <dbReference type="ARBA" id="ARBA00012552"/>
    </source>
</evidence>
<organism evidence="18 19">
    <name type="scientific">Rhodotorula mucilaginosa</name>
    <name type="common">Yeast</name>
    <name type="synonym">Rhodotorula rubra</name>
    <dbReference type="NCBI Taxonomy" id="5537"/>
    <lineage>
        <taxon>Eukaryota</taxon>
        <taxon>Fungi</taxon>
        <taxon>Dikarya</taxon>
        <taxon>Basidiomycota</taxon>
        <taxon>Pucciniomycotina</taxon>
        <taxon>Microbotryomycetes</taxon>
        <taxon>Sporidiobolales</taxon>
        <taxon>Sporidiobolaceae</taxon>
        <taxon>Rhodotorula</taxon>
    </lineage>
</organism>
<evidence type="ECO:0000259" key="17">
    <source>
        <dbReference type="PROSITE" id="PS51195"/>
    </source>
</evidence>
<evidence type="ECO:0000256" key="8">
    <source>
        <dbReference type="ARBA" id="ARBA00023187"/>
    </source>
</evidence>
<feature type="compositionally biased region" description="Gly residues" evidence="14">
    <location>
        <begin position="128"/>
        <end position="152"/>
    </location>
</feature>
<dbReference type="SMART" id="SM00490">
    <property type="entry name" value="HELICc"/>
    <property type="match status" value="1"/>
</dbReference>
<dbReference type="InterPro" id="IPR014001">
    <property type="entry name" value="Helicase_ATP-bd"/>
</dbReference>
<evidence type="ECO:0000256" key="3">
    <source>
        <dbReference type="ARBA" id="ARBA00022664"/>
    </source>
</evidence>
<keyword evidence="6" id="KW-0347">Helicase</keyword>
<gene>
    <name evidence="18" type="primary">PRP28</name>
    <name evidence="18" type="ORF">C6P46_000203</name>
</gene>
<evidence type="ECO:0000259" key="15">
    <source>
        <dbReference type="PROSITE" id="PS51192"/>
    </source>
</evidence>
<evidence type="ECO:0000256" key="12">
    <source>
        <dbReference type="ARBA" id="ARBA00047984"/>
    </source>
</evidence>
<evidence type="ECO:0000313" key="19">
    <source>
        <dbReference type="Proteomes" id="UP000777482"/>
    </source>
</evidence>
<dbReference type="GO" id="GO:0008380">
    <property type="term" value="P:RNA splicing"/>
    <property type="evidence" value="ECO:0007669"/>
    <property type="project" value="UniProtKB-KW"/>
</dbReference>
<evidence type="ECO:0000259" key="16">
    <source>
        <dbReference type="PROSITE" id="PS51194"/>
    </source>
</evidence>
<dbReference type="PROSITE" id="PS51192">
    <property type="entry name" value="HELICASE_ATP_BIND_1"/>
    <property type="match status" value="1"/>
</dbReference>
<dbReference type="GO" id="GO:0005524">
    <property type="term" value="F:ATP binding"/>
    <property type="evidence" value="ECO:0007669"/>
    <property type="project" value="UniProtKB-KW"/>
</dbReference>
<dbReference type="GO" id="GO:0005634">
    <property type="term" value="C:nucleus"/>
    <property type="evidence" value="ECO:0007669"/>
    <property type="project" value="UniProtKB-SubCell"/>
</dbReference>
<dbReference type="Pfam" id="PF00270">
    <property type="entry name" value="DEAD"/>
    <property type="match status" value="1"/>
</dbReference>
<feature type="compositionally biased region" description="Polar residues" evidence="14">
    <location>
        <begin position="115"/>
        <end position="125"/>
    </location>
</feature>
<evidence type="ECO:0000256" key="9">
    <source>
        <dbReference type="ARBA" id="ARBA00023242"/>
    </source>
</evidence>
<keyword evidence="5" id="KW-0378">Hydrolase</keyword>
<reference evidence="18 19" key="1">
    <citation type="submission" date="2020-11" db="EMBL/GenBank/DDBJ databases">
        <title>Kefir isolates.</title>
        <authorList>
            <person name="Marcisauskas S."/>
            <person name="Kim Y."/>
            <person name="Blasche S."/>
        </authorList>
    </citation>
    <scope>NUCLEOTIDE SEQUENCE [LARGE SCALE GENOMIC DNA]</scope>
    <source>
        <strain evidence="18 19">KR</strain>
    </source>
</reference>
<feature type="compositionally biased region" description="Basic and acidic residues" evidence="14">
    <location>
        <begin position="58"/>
        <end position="72"/>
    </location>
</feature>
<evidence type="ECO:0000256" key="7">
    <source>
        <dbReference type="ARBA" id="ARBA00022840"/>
    </source>
</evidence>
<evidence type="ECO:0000256" key="6">
    <source>
        <dbReference type="ARBA" id="ARBA00022806"/>
    </source>
</evidence>
<evidence type="ECO:0000256" key="14">
    <source>
        <dbReference type="SAM" id="MobiDB-lite"/>
    </source>
</evidence>
<comment type="subunit">
    <text evidence="11">Component of the U5 snRNP complex.</text>
</comment>
<dbReference type="Pfam" id="PF00271">
    <property type="entry name" value="Helicase_C"/>
    <property type="match status" value="1"/>
</dbReference>
<dbReference type="Gene3D" id="3.40.50.300">
    <property type="entry name" value="P-loop containing nucleotide triphosphate hydrolases"/>
    <property type="match status" value="2"/>
</dbReference>
<evidence type="ECO:0000256" key="11">
    <source>
        <dbReference type="ARBA" id="ARBA00038719"/>
    </source>
</evidence>
<proteinExistence type="inferred from homology"/>
<feature type="region of interest" description="Disordered" evidence="14">
    <location>
        <begin position="890"/>
        <end position="923"/>
    </location>
</feature>
<accession>A0A9P6WAB1</accession>
<evidence type="ECO:0000256" key="4">
    <source>
        <dbReference type="ARBA" id="ARBA00022741"/>
    </source>
</evidence>
<dbReference type="GO" id="GO:0016787">
    <property type="term" value="F:hydrolase activity"/>
    <property type="evidence" value="ECO:0007669"/>
    <property type="project" value="UniProtKB-KW"/>
</dbReference>
<dbReference type="PROSITE" id="PS51195">
    <property type="entry name" value="Q_MOTIF"/>
    <property type="match status" value="1"/>
</dbReference>
<dbReference type="SUPFAM" id="SSF52540">
    <property type="entry name" value="P-loop containing nucleoside triphosphate hydrolases"/>
    <property type="match status" value="1"/>
</dbReference>
<dbReference type="InterPro" id="IPR027417">
    <property type="entry name" value="P-loop_NTPase"/>
</dbReference>
<dbReference type="Proteomes" id="UP000777482">
    <property type="component" value="Unassembled WGS sequence"/>
</dbReference>
<dbReference type="FunFam" id="3.40.50.300:FF:000322">
    <property type="entry name" value="probable ATP-dependent RNA helicase DDX23"/>
    <property type="match status" value="1"/>
</dbReference>
<dbReference type="GO" id="GO:0003724">
    <property type="term" value="F:RNA helicase activity"/>
    <property type="evidence" value="ECO:0007669"/>
    <property type="project" value="UniProtKB-EC"/>
</dbReference>
<dbReference type="EMBL" id="PUHQ01000001">
    <property type="protein sequence ID" value="KAG0667666.1"/>
    <property type="molecule type" value="Genomic_DNA"/>
</dbReference>
<dbReference type="InterPro" id="IPR011545">
    <property type="entry name" value="DEAD/DEAH_box_helicase_dom"/>
</dbReference>
<dbReference type="SMART" id="SM00487">
    <property type="entry name" value="DEXDc"/>
    <property type="match status" value="1"/>
</dbReference>
<dbReference type="OrthoDB" id="196131at2759"/>
<feature type="domain" description="DEAD-box RNA helicase Q" evidence="17">
    <location>
        <begin position="496"/>
        <end position="524"/>
    </location>
</feature>
<keyword evidence="7" id="KW-0067">ATP-binding</keyword>
<dbReference type="PANTHER" id="PTHR47958">
    <property type="entry name" value="ATP-DEPENDENT RNA HELICASE DBP3"/>
    <property type="match status" value="1"/>
</dbReference>
<dbReference type="PROSITE" id="PS51194">
    <property type="entry name" value="HELICASE_CTER"/>
    <property type="match status" value="1"/>
</dbReference>
<dbReference type="InterPro" id="IPR000629">
    <property type="entry name" value="RNA-helicase_DEAD-box_CS"/>
</dbReference>
<keyword evidence="8" id="KW-0508">mRNA splicing</keyword>
<comment type="catalytic activity">
    <reaction evidence="12">
        <text>ATP + H2O = ADP + phosphate + H(+)</text>
        <dbReference type="Rhea" id="RHEA:13065"/>
        <dbReference type="ChEBI" id="CHEBI:15377"/>
        <dbReference type="ChEBI" id="CHEBI:15378"/>
        <dbReference type="ChEBI" id="CHEBI:30616"/>
        <dbReference type="ChEBI" id="CHEBI:43474"/>
        <dbReference type="ChEBI" id="CHEBI:456216"/>
        <dbReference type="EC" id="3.6.4.13"/>
    </reaction>
</comment>
<dbReference type="AlphaFoldDB" id="A0A9P6WAB1"/>
<name>A0A9P6WAB1_RHOMI</name>
<dbReference type="InterPro" id="IPR001650">
    <property type="entry name" value="Helicase_C-like"/>
</dbReference>
<feature type="region of interest" description="Disordered" evidence="14">
    <location>
        <begin position="58"/>
        <end position="386"/>
    </location>
</feature>
<evidence type="ECO:0000256" key="10">
    <source>
        <dbReference type="ARBA" id="ARBA00037954"/>
    </source>
</evidence>
<dbReference type="PROSITE" id="PS00039">
    <property type="entry name" value="DEAD_ATP_HELICASE"/>
    <property type="match status" value="1"/>
</dbReference>
<dbReference type="CDD" id="cd18787">
    <property type="entry name" value="SF2_C_DEAD"/>
    <property type="match status" value="1"/>
</dbReference>
<comment type="caution">
    <text evidence="18">The sequence shown here is derived from an EMBL/GenBank/DDBJ whole genome shotgun (WGS) entry which is preliminary data.</text>
</comment>
<keyword evidence="4" id="KW-0547">Nucleotide-binding</keyword>
<dbReference type="EC" id="3.6.4.13" evidence="2"/>
<feature type="compositionally biased region" description="Gly residues" evidence="14">
    <location>
        <begin position="75"/>
        <end position="86"/>
    </location>
</feature>
<comment type="similarity">
    <text evidence="10">Belongs to the DEAD box helicase family. DDX23/PRP28 subfamily.</text>
</comment>
<evidence type="ECO:0000256" key="1">
    <source>
        <dbReference type="ARBA" id="ARBA00004123"/>
    </source>
</evidence>
<evidence type="ECO:0000256" key="13">
    <source>
        <dbReference type="PROSITE-ProRule" id="PRU00552"/>
    </source>
</evidence>
<feature type="compositionally biased region" description="Polar residues" evidence="14">
    <location>
        <begin position="335"/>
        <end position="348"/>
    </location>
</feature>
<evidence type="ECO:0000256" key="5">
    <source>
        <dbReference type="ARBA" id="ARBA00022801"/>
    </source>
</evidence>
<feature type="domain" description="Helicase C-terminal" evidence="16">
    <location>
        <begin position="741"/>
        <end position="904"/>
    </location>
</feature>
<keyword evidence="19" id="KW-1185">Reference proteome</keyword>
<dbReference type="GO" id="GO:0006397">
    <property type="term" value="P:mRNA processing"/>
    <property type="evidence" value="ECO:0007669"/>
    <property type="project" value="UniProtKB-KW"/>
</dbReference>
<dbReference type="SUPFAM" id="SSF101447">
    <property type="entry name" value="Formin homology 2 domain (FH2 domain)"/>
    <property type="match status" value="1"/>
</dbReference>
<feature type="region of interest" description="Disordered" evidence="14">
    <location>
        <begin position="401"/>
        <end position="422"/>
    </location>
</feature>
<feature type="compositionally biased region" description="Pro residues" evidence="14">
    <location>
        <begin position="278"/>
        <end position="323"/>
    </location>
</feature>
<feature type="short sequence motif" description="Q motif" evidence="13">
    <location>
        <begin position="496"/>
        <end position="524"/>
    </location>
</feature>
<feature type="domain" description="Helicase ATP-binding" evidence="15">
    <location>
        <begin position="527"/>
        <end position="730"/>
    </location>
</feature>